<proteinExistence type="predicted"/>
<organism evidence="1 2">
    <name type="scientific">Poritiphilus flavus</name>
    <dbReference type="NCBI Taxonomy" id="2697053"/>
    <lineage>
        <taxon>Bacteria</taxon>
        <taxon>Pseudomonadati</taxon>
        <taxon>Bacteroidota</taxon>
        <taxon>Flavobacteriia</taxon>
        <taxon>Flavobacteriales</taxon>
        <taxon>Flavobacteriaceae</taxon>
        <taxon>Poritiphilus</taxon>
    </lineage>
</organism>
<keyword evidence="2" id="KW-1185">Reference proteome</keyword>
<dbReference type="Proteomes" id="UP000475249">
    <property type="component" value="Unassembled WGS sequence"/>
</dbReference>
<evidence type="ECO:0000313" key="2">
    <source>
        <dbReference type="Proteomes" id="UP000475249"/>
    </source>
</evidence>
<dbReference type="AlphaFoldDB" id="A0A6L9E815"/>
<dbReference type="EMBL" id="WXYO01000001">
    <property type="protein sequence ID" value="NAS10741.1"/>
    <property type="molecule type" value="Genomic_DNA"/>
</dbReference>
<accession>A0A6L9E815</accession>
<name>A0A6L9E815_9FLAO</name>
<evidence type="ECO:0000313" key="1">
    <source>
        <dbReference type="EMBL" id="NAS10741.1"/>
    </source>
</evidence>
<sequence>MDSLQLTDIVLSYPHFDKGGNTSVENDSNFAFKWSGESPYQSGGAGYFINDSTEVPYIKRKRDLGQTFTYFGEKPFQISSLILRTGFGTNVVRQNMYGQKVSIQFMEVTGEPQIHENGSDGDTKAFHGFPHHRQQREIPAKRDDYMIGETYKHLKVFRGFKFPDKTDFGFENDDIQVDPNDKRLKGRLLRFNFPTNKRVTIEPDKTYAFMVMIDSLASDVGFTLANNYEGSYENGHGIRREGKGVFPPVPADVNFPITHEKNSHALQSSKLPLVFEQRLEQQPGTNGYPDVDTWRDLNFYLQKEP</sequence>
<reference evidence="1 2" key="1">
    <citation type="submission" date="2020-01" db="EMBL/GenBank/DDBJ databases">
        <title>Bacteria diversity of Porities sp.</title>
        <authorList>
            <person name="Wang G."/>
        </authorList>
    </citation>
    <scope>NUCLEOTIDE SEQUENCE [LARGE SCALE GENOMIC DNA]</scope>
    <source>
        <strain evidence="1 2">R33</strain>
    </source>
</reference>
<comment type="caution">
    <text evidence="1">The sequence shown here is derived from an EMBL/GenBank/DDBJ whole genome shotgun (WGS) entry which is preliminary data.</text>
</comment>
<protein>
    <submittedName>
        <fullName evidence="1">Uncharacterized protein</fullName>
    </submittedName>
</protein>
<gene>
    <name evidence="1" type="ORF">GTQ38_01930</name>
</gene>